<sequence>MYGTELIKAIGTNKLDKLTPYEMDTGENRRIPTELFPSMINSWNDDGGVTDANAFTIAELQIATQSMKRTLERVVAVTLAHNSFEIIWPGALHLHTLERVVAVTLAHNSFEIIWPGALHLHIITYLAGKASSAK</sequence>
<dbReference type="Proteomes" id="UP001458880">
    <property type="component" value="Unassembled WGS sequence"/>
</dbReference>
<evidence type="ECO:0000313" key="1">
    <source>
        <dbReference type="EMBL" id="KAK9693774.1"/>
    </source>
</evidence>
<keyword evidence="2" id="KW-1185">Reference proteome</keyword>
<dbReference type="AlphaFoldDB" id="A0AAW1IUZ2"/>
<comment type="caution">
    <text evidence="1">The sequence shown here is derived from an EMBL/GenBank/DDBJ whole genome shotgun (WGS) entry which is preliminary data.</text>
</comment>
<gene>
    <name evidence="1" type="ORF">QE152_g33973</name>
</gene>
<organism evidence="1 2">
    <name type="scientific">Popillia japonica</name>
    <name type="common">Japanese beetle</name>
    <dbReference type="NCBI Taxonomy" id="7064"/>
    <lineage>
        <taxon>Eukaryota</taxon>
        <taxon>Metazoa</taxon>
        <taxon>Ecdysozoa</taxon>
        <taxon>Arthropoda</taxon>
        <taxon>Hexapoda</taxon>
        <taxon>Insecta</taxon>
        <taxon>Pterygota</taxon>
        <taxon>Neoptera</taxon>
        <taxon>Endopterygota</taxon>
        <taxon>Coleoptera</taxon>
        <taxon>Polyphaga</taxon>
        <taxon>Scarabaeiformia</taxon>
        <taxon>Scarabaeidae</taxon>
        <taxon>Rutelinae</taxon>
        <taxon>Popillia</taxon>
    </lineage>
</organism>
<evidence type="ECO:0000313" key="2">
    <source>
        <dbReference type="Proteomes" id="UP001458880"/>
    </source>
</evidence>
<name>A0AAW1IUZ2_POPJA</name>
<dbReference type="EMBL" id="JASPKY010000531">
    <property type="protein sequence ID" value="KAK9693774.1"/>
    <property type="molecule type" value="Genomic_DNA"/>
</dbReference>
<accession>A0AAW1IUZ2</accession>
<proteinExistence type="predicted"/>
<protein>
    <submittedName>
        <fullName evidence="1">Uncharacterized protein</fullName>
    </submittedName>
</protein>
<reference evidence="1 2" key="1">
    <citation type="journal article" date="2024" name="BMC Genomics">
        <title>De novo assembly and annotation of Popillia japonica's genome with initial clues to its potential as an invasive pest.</title>
        <authorList>
            <person name="Cucini C."/>
            <person name="Boschi S."/>
            <person name="Funari R."/>
            <person name="Cardaioli E."/>
            <person name="Iannotti N."/>
            <person name="Marturano G."/>
            <person name="Paoli F."/>
            <person name="Bruttini M."/>
            <person name="Carapelli A."/>
            <person name="Frati F."/>
            <person name="Nardi F."/>
        </authorList>
    </citation>
    <scope>NUCLEOTIDE SEQUENCE [LARGE SCALE GENOMIC DNA]</scope>
    <source>
        <strain evidence="1">DMR45628</strain>
    </source>
</reference>